<keyword evidence="1" id="KW-1133">Transmembrane helix</keyword>
<evidence type="ECO:0000313" key="4">
    <source>
        <dbReference type="Proteomes" id="UP000017819"/>
    </source>
</evidence>
<dbReference type="RefSeq" id="WP_023433447.1">
    <property type="nucleotide sequence ID" value="NZ_AWXZ01000039.1"/>
</dbReference>
<dbReference type="PATRIC" id="fig|631454.5.peg.3289"/>
<evidence type="ECO:0000256" key="1">
    <source>
        <dbReference type="SAM" id="Phobius"/>
    </source>
</evidence>
<dbReference type="EMBL" id="AWXZ01000039">
    <property type="protein sequence ID" value="ESR23261.1"/>
    <property type="molecule type" value="Genomic_DNA"/>
</dbReference>
<dbReference type="STRING" id="631454.N177_3329"/>
<comment type="caution">
    <text evidence="3">The sequence shown here is derived from an EMBL/GenBank/DDBJ whole genome shotgun (WGS) entry which is preliminary data.</text>
</comment>
<organism evidence="3 4">
    <name type="scientific">Lutibaculum baratangense AMV1</name>
    <dbReference type="NCBI Taxonomy" id="631454"/>
    <lineage>
        <taxon>Bacteria</taxon>
        <taxon>Pseudomonadati</taxon>
        <taxon>Pseudomonadota</taxon>
        <taxon>Alphaproteobacteria</taxon>
        <taxon>Hyphomicrobiales</taxon>
        <taxon>Tepidamorphaceae</taxon>
        <taxon>Lutibaculum</taxon>
    </lineage>
</organism>
<dbReference type="eggNOG" id="COG4244">
    <property type="taxonomic scope" value="Bacteria"/>
</dbReference>
<reference evidence="3 4" key="1">
    <citation type="journal article" date="2014" name="Genome Announc.">
        <title>Draft Genome Sequence of Lutibaculum baratangense Strain AMV1T, Isolated from a Mud Volcano in Andamans, India.</title>
        <authorList>
            <person name="Singh A."/>
            <person name="Sreenivas A."/>
            <person name="Sathyanarayana Reddy G."/>
            <person name="Pinnaka A.K."/>
            <person name="Shivaji S."/>
        </authorList>
    </citation>
    <scope>NUCLEOTIDE SEQUENCE [LARGE SCALE GENOMIC DNA]</scope>
    <source>
        <strain evidence="3 4">AMV1</strain>
    </source>
</reference>
<protein>
    <recommendedName>
        <fullName evidence="2">DUF2231 domain-containing protein</fullName>
    </recommendedName>
</protein>
<feature type="transmembrane region" description="Helical" evidence="1">
    <location>
        <begin position="28"/>
        <end position="48"/>
    </location>
</feature>
<keyword evidence="1" id="KW-0812">Transmembrane</keyword>
<dbReference type="AlphaFoldDB" id="V4RAQ5"/>
<feature type="domain" description="DUF2231" evidence="2">
    <location>
        <begin position="21"/>
        <end position="153"/>
    </location>
</feature>
<feature type="transmembrane region" description="Helical" evidence="1">
    <location>
        <begin position="118"/>
        <end position="141"/>
    </location>
</feature>
<accession>V4RAQ5</accession>
<evidence type="ECO:0000259" key="2">
    <source>
        <dbReference type="Pfam" id="PF09990"/>
    </source>
</evidence>
<evidence type="ECO:0000313" key="3">
    <source>
        <dbReference type="EMBL" id="ESR23261.1"/>
    </source>
</evidence>
<dbReference type="OrthoDB" id="2873672at2"/>
<keyword evidence="1" id="KW-0472">Membrane</keyword>
<gene>
    <name evidence="3" type="ORF">N177_3329</name>
</gene>
<proteinExistence type="predicted"/>
<dbReference type="InterPro" id="IPR019251">
    <property type="entry name" value="DUF2231_TM"/>
</dbReference>
<sequence>MEIFKETTSKGTGTKIALLEHPLHPMTVTFPIAFVISLLPSDIAYLYLGDPFWARVSLWLAGAGAFSAMIAGVVGTGELLSVSAIRRRAAAWNHFVAAVVMISVVWANWVMRLPDHEAAIYPWGIALSALGALLVALAGWLGGDLVFEHLVGTGEETEEEEEADAEAAEQRA</sequence>
<name>V4RAQ5_9HYPH</name>
<dbReference type="Proteomes" id="UP000017819">
    <property type="component" value="Unassembled WGS sequence"/>
</dbReference>
<keyword evidence="4" id="KW-1185">Reference proteome</keyword>
<feature type="transmembrane region" description="Helical" evidence="1">
    <location>
        <begin position="91"/>
        <end position="111"/>
    </location>
</feature>
<dbReference type="Pfam" id="PF09990">
    <property type="entry name" value="DUF2231"/>
    <property type="match status" value="1"/>
</dbReference>
<feature type="transmembrane region" description="Helical" evidence="1">
    <location>
        <begin position="60"/>
        <end position="85"/>
    </location>
</feature>